<dbReference type="InterPro" id="IPR036465">
    <property type="entry name" value="vWFA_dom_sf"/>
</dbReference>
<dbReference type="InterPro" id="IPR002035">
    <property type="entry name" value="VWF_A"/>
</dbReference>
<dbReference type="PROSITE" id="PS50234">
    <property type="entry name" value="VWFA"/>
    <property type="match status" value="1"/>
</dbReference>
<dbReference type="PANTHER" id="PTHR22550">
    <property type="entry name" value="SPORE GERMINATION PROTEIN"/>
    <property type="match status" value="1"/>
</dbReference>
<dbReference type="InterPro" id="IPR050768">
    <property type="entry name" value="UPF0353/GerABKA_families"/>
</dbReference>
<feature type="domain" description="VWFA" evidence="2">
    <location>
        <begin position="90"/>
        <end position="286"/>
    </location>
</feature>
<feature type="transmembrane region" description="Helical" evidence="1">
    <location>
        <begin position="302"/>
        <end position="323"/>
    </location>
</feature>
<dbReference type="SMART" id="SM00327">
    <property type="entry name" value="VWA"/>
    <property type="match status" value="1"/>
</dbReference>
<dbReference type="AlphaFoldDB" id="A0A3B0Z4R6"/>
<keyword evidence="1" id="KW-1133">Transmembrane helix</keyword>
<dbReference type="InterPro" id="IPR033881">
    <property type="entry name" value="vWA_BatA_type"/>
</dbReference>
<keyword evidence="1" id="KW-0472">Membrane</keyword>
<dbReference type="CDD" id="cd01467">
    <property type="entry name" value="vWA_BatA_type"/>
    <property type="match status" value="1"/>
</dbReference>
<accession>A0A3B0Z4R6</accession>
<sequence>MTIELAWPWLLAALPLPLLALLLPRAASVTPATLRFPFYAALRSSLQTHTGKRSRLRLILAILAWLLLVLTAARPQLIGETVHLPVSGRSLMLAVDISGSMQNEDMHIRGQQLSRLTAVKLVAGEFVEQRKGDRLGLILFGDQAYLQAPLTFDRSTVHTLLGEAQIGLAGKRTAVGDAIGLAIKRLRKEPATNRVLILLTDGANTAGNVDPLKAADLAASEGVRIYTIGIGSGETRVQTPFGMQRVATGDLDEANLKAIADKTGGRYFRARDTAQLAKIYDLLDRIEPVSKDDQTWRPVDELYFWPLGIALLLSVLIALSAAFGRRTTPPPAEIQHA</sequence>
<dbReference type="SUPFAM" id="SSF53300">
    <property type="entry name" value="vWA-like"/>
    <property type="match status" value="1"/>
</dbReference>
<dbReference type="EMBL" id="UOFK01000356">
    <property type="protein sequence ID" value="VAW83213.1"/>
    <property type="molecule type" value="Genomic_DNA"/>
</dbReference>
<dbReference type="PANTHER" id="PTHR22550:SF18">
    <property type="entry name" value="VWFA DOMAIN-CONTAINING PROTEIN"/>
    <property type="match status" value="1"/>
</dbReference>
<evidence type="ECO:0000313" key="3">
    <source>
        <dbReference type="EMBL" id="VAW83213.1"/>
    </source>
</evidence>
<feature type="transmembrane region" description="Helical" evidence="1">
    <location>
        <begin position="55"/>
        <end position="73"/>
    </location>
</feature>
<dbReference type="Gene3D" id="3.40.50.410">
    <property type="entry name" value="von Willebrand factor, type A domain"/>
    <property type="match status" value="1"/>
</dbReference>
<gene>
    <name evidence="3" type="ORF">MNBD_GAMMA13-1796</name>
</gene>
<evidence type="ECO:0000256" key="1">
    <source>
        <dbReference type="SAM" id="Phobius"/>
    </source>
</evidence>
<organism evidence="3">
    <name type="scientific">hydrothermal vent metagenome</name>
    <dbReference type="NCBI Taxonomy" id="652676"/>
    <lineage>
        <taxon>unclassified sequences</taxon>
        <taxon>metagenomes</taxon>
        <taxon>ecological metagenomes</taxon>
    </lineage>
</organism>
<proteinExistence type="predicted"/>
<evidence type="ECO:0000259" key="2">
    <source>
        <dbReference type="PROSITE" id="PS50234"/>
    </source>
</evidence>
<dbReference type="Pfam" id="PF00092">
    <property type="entry name" value="VWA"/>
    <property type="match status" value="1"/>
</dbReference>
<reference evidence="3" key="1">
    <citation type="submission" date="2018-06" db="EMBL/GenBank/DDBJ databases">
        <authorList>
            <person name="Zhirakovskaya E."/>
        </authorList>
    </citation>
    <scope>NUCLEOTIDE SEQUENCE</scope>
</reference>
<protein>
    <submittedName>
        <fullName evidence="3">Aerotolerance protein BatA</fullName>
    </submittedName>
</protein>
<keyword evidence="1" id="KW-0812">Transmembrane</keyword>
<name>A0A3B0Z4R6_9ZZZZ</name>